<dbReference type="PANTHER" id="PTHR35534">
    <property type="entry name" value="50S RIBOSOMAL PROTEIN L32"/>
    <property type="match status" value="1"/>
</dbReference>
<accession>A0A1F8DRT5</accession>
<dbReference type="SUPFAM" id="SSF57829">
    <property type="entry name" value="Zn-binding ribosomal proteins"/>
    <property type="match status" value="1"/>
</dbReference>
<proteinExistence type="inferred from homology"/>
<dbReference type="STRING" id="1802556.A2999_01030"/>
<protein>
    <recommendedName>
        <fullName evidence="4 5">Large ribosomal subunit protein bL32</fullName>
    </recommendedName>
</protein>
<organism evidence="6 7">
    <name type="scientific">Candidatus Wolfebacteria bacterium RIFCSPLOWO2_01_FULL_38_11</name>
    <dbReference type="NCBI Taxonomy" id="1802556"/>
    <lineage>
        <taxon>Bacteria</taxon>
        <taxon>Candidatus Wolfeibacteriota</taxon>
    </lineage>
</organism>
<dbReference type="Pfam" id="PF01783">
    <property type="entry name" value="Ribosomal_L32p"/>
    <property type="match status" value="1"/>
</dbReference>
<evidence type="ECO:0000256" key="1">
    <source>
        <dbReference type="ARBA" id="ARBA00008560"/>
    </source>
</evidence>
<dbReference type="GO" id="GO:0015934">
    <property type="term" value="C:large ribosomal subunit"/>
    <property type="evidence" value="ECO:0007669"/>
    <property type="project" value="InterPro"/>
</dbReference>
<dbReference type="PANTHER" id="PTHR35534:SF1">
    <property type="entry name" value="LARGE RIBOSOMAL SUBUNIT PROTEIN BL32"/>
    <property type="match status" value="1"/>
</dbReference>
<dbReference type="HAMAP" id="MF_00340">
    <property type="entry name" value="Ribosomal_bL32"/>
    <property type="match status" value="1"/>
</dbReference>
<evidence type="ECO:0000313" key="6">
    <source>
        <dbReference type="EMBL" id="OGM91106.1"/>
    </source>
</evidence>
<keyword evidence="3 5" id="KW-0687">Ribonucleoprotein</keyword>
<dbReference type="AlphaFoldDB" id="A0A1F8DRT5"/>
<dbReference type="Proteomes" id="UP000178798">
    <property type="component" value="Unassembled WGS sequence"/>
</dbReference>
<dbReference type="InterPro" id="IPR002677">
    <property type="entry name" value="Ribosomal_bL32"/>
</dbReference>
<comment type="similarity">
    <text evidence="1 5">Belongs to the bacterial ribosomal protein bL32 family.</text>
</comment>
<dbReference type="GO" id="GO:0006412">
    <property type="term" value="P:translation"/>
    <property type="evidence" value="ECO:0007669"/>
    <property type="project" value="UniProtKB-UniRule"/>
</dbReference>
<dbReference type="InterPro" id="IPR011332">
    <property type="entry name" value="Ribosomal_zn-bd"/>
</dbReference>
<reference evidence="6 7" key="1">
    <citation type="journal article" date="2016" name="Nat. Commun.">
        <title>Thousands of microbial genomes shed light on interconnected biogeochemical processes in an aquifer system.</title>
        <authorList>
            <person name="Anantharaman K."/>
            <person name="Brown C.T."/>
            <person name="Hug L.A."/>
            <person name="Sharon I."/>
            <person name="Castelle C.J."/>
            <person name="Probst A.J."/>
            <person name="Thomas B.C."/>
            <person name="Singh A."/>
            <person name="Wilkins M.J."/>
            <person name="Karaoz U."/>
            <person name="Brodie E.L."/>
            <person name="Williams K.H."/>
            <person name="Hubbard S.S."/>
            <person name="Banfield J.F."/>
        </authorList>
    </citation>
    <scope>NUCLEOTIDE SEQUENCE [LARGE SCALE GENOMIC DNA]</scope>
</reference>
<evidence type="ECO:0000313" key="7">
    <source>
        <dbReference type="Proteomes" id="UP000178798"/>
    </source>
</evidence>
<dbReference type="InterPro" id="IPR044957">
    <property type="entry name" value="Ribosomal_bL32_bact"/>
</dbReference>
<evidence type="ECO:0000256" key="5">
    <source>
        <dbReference type="HAMAP-Rule" id="MF_00340"/>
    </source>
</evidence>
<evidence type="ECO:0000256" key="3">
    <source>
        <dbReference type="ARBA" id="ARBA00023274"/>
    </source>
</evidence>
<name>A0A1F8DRT5_9BACT</name>
<evidence type="ECO:0000256" key="4">
    <source>
        <dbReference type="ARBA" id="ARBA00035178"/>
    </source>
</evidence>
<keyword evidence="2 5" id="KW-0689">Ribosomal protein</keyword>
<comment type="caution">
    <text evidence="6">The sequence shown here is derived from an EMBL/GenBank/DDBJ whole genome shotgun (WGS) entry which is preliminary data.</text>
</comment>
<gene>
    <name evidence="5" type="primary">rpmF</name>
    <name evidence="6" type="ORF">A2999_01030</name>
</gene>
<dbReference type="GO" id="GO:0003735">
    <property type="term" value="F:structural constituent of ribosome"/>
    <property type="evidence" value="ECO:0007669"/>
    <property type="project" value="InterPro"/>
</dbReference>
<dbReference type="NCBIfam" id="TIGR01031">
    <property type="entry name" value="rpmF_bact"/>
    <property type="match status" value="1"/>
</dbReference>
<evidence type="ECO:0000256" key="2">
    <source>
        <dbReference type="ARBA" id="ARBA00022980"/>
    </source>
</evidence>
<sequence>MGGVPVKHHTKSKVGRRRSHLALKPAKIFACSNCQAPILPHRYCSACGSYKGKVVKEPKLKIKKSR</sequence>
<dbReference type="EMBL" id="MGIQ01000009">
    <property type="protein sequence ID" value="OGM91106.1"/>
    <property type="molecule type" value="Genomic_DNA"/>
</dbReference>